<dbReference type="InterPro" id="IPR002347">
    <property type="entry name" value="SDR_fam"/>
</dbReference>
<keyword evidence="5" id="KW-1185">Reference proteome</keyword>
<evidence type="ECO:0000256" key="1">
    <source>
        <dbReference type="ARBA" id="ARBA00006484"/>
    </source>
</evidence>
<proteinExistence type="inferred from homology"/>
<dbReference type="PANTHER" id="PTHR44196">
    <property type="entry name" value="DEHYDROGENASE/REDUCTASE SDR FAMILY MEMBER 7B"/>
    <property type="match status" value="1"/>
</dbReference>
<dbReference type="eggNOG" id="COG1028">
    <property type="taxonomic scope" value="Bacteria"/>
</dbReference>
<dbReference type="EMBL" id="AAPI01000010">
    <property type="protein sequence ID" value="EAS46114.1"/>
    <property type="molecule type" value="Genomic_DNA"/>
</dbReference>
<dbReference type="PRINTS" id="PR00080">
    <property type="entry name" value="SDRFAMILY"/>
</dbReference>
<dbReference type="HOGENOM" id="CLU_010194_2_1_6"/>
<gene>
    <name evidence="4" type="ORF">GB2207_03075</name>
</gene>
<evidence type="ECO:0000313" key="4">
    <source>
        <dbReference type="EMBL" id="EAS46114.1"/>
    </source>
</evidence>
<dbReference type="Proteomes" id="UP000005555">
    <property type="component" value="Unassembled WGS sequence"/>
</dbReference>
<dbReference type="AlphaFoldDB" id="Q1YPC1"/>
<dbReference type="Gene3D" id="3.40.50.720">
    <property type="entry name" value="NAD(P)-binding Rossmann-like Domain"/>
    <property type="match status" value="1"/>
</dbReference>
<dbReference type="OrthoDB" id="6503536at2"/>
<dbReference type="Pfam" id="PF00106">
    <property type="entry name" value="adh_short"/>
    <property type="match status" value="1"/>
</dbReference>
<dbReference type="GO" id="GO:0016491">
    <property type="term" value="F:oxidoreductase activity"/>
    <property type="evidence" value="ECO:0007669"/>
    <property type="project" value="UniProtKB-KW"/>
</dbReference>
<dbReference type="CDD" id="cd05233">
    <property type="entry name" value="SDR_c"/>
    <property type="match status" value="1"/>
</dbReference>
<dbReference type="STRING" id="314287.GB2207_03075"/>
<organism evidence="4 5">
    <name type="scientific">gamma proteobacterium HTCC2207</name>
    <dbReference type="NCBI Taxonomy" id="314287"/>
    <lineage>
        <taxon>Bacteria</taxon>
        <taxon>Pseudomonadati</taxon>
        <taxon>Pseudomonadota</taxon>
        <taxon>Gammaproteobacteria</taxon>
        <taxon>Cellvibrionales</taxon>
        <taxon>Porticoccaceae</taxon>
        <taxon>SAR92 clade</taxon>
    </lineage>
</organism>
<evidence type="ECO:0000313" key="5">
    <source>
        <dbReference type="Proteomes" id="UP000005555"/>
    </source>
</evidence>
<keyword evidence="2" id="KW-0560">Oxidoreductase</keyword>
<name>Q1YPC1_9GAMM</name>
<reference evidence="4 5" key="1">
    <citation type="submission" date="2006-03" db="EMBL/GenBank/DDBJ databases">
        <authorList>
            <person name="Giovannoni S.J."/>
            <person name="Cho J.-C."/>
            <person name="Ferriera S."/>
            <person name="Johnson J."/>
            <person name="Kravitz S."/>
            <person name="Halpern A."/>
            <person name="Remington K."/>
            <person name="Beeson K."/>
            <person name="Tran B."/>
            <person name="Rogers Y.-H."/>
            <person name="Friedman R."/>
            <person name="Venter J.C."/>
        </authorList>
    </citation>
    <scope>NUCLEOTIDE SEQUENCE [LARGE SCALE GENOMIC DNA]</scope>
    <source>
        <strain evidence="4 5">HTCC2207</strain>
    </source>
</reference>
<comment type="similarity">
    <text evidence="1 3">Belongs to the short-chain dehydrogenases/reductases (SDR) family.</text>
</comment>
<accession>Q1YPC1</accession>
<protein>
    <submittedName>
        <fullName evidence="4">Probable short-chain dehydrogenase</fullName>
    </submittedName>
</protein>
<evidence type="ECO:0000256" key="2">
    <source>
        <dbReference type="ARBA" id="ARBA00023002"/>
    </source>
</evidence>
<dbReference type="PRINTS" id="PR00081">
    <property type="entry name" value="GDHRDH"/>
</dbReference>
<dbReference type="SUPFAM" id="SSF51735">
    <property type="entry name" value="NAD(P)-binding Rossmann-fold domains"/>
    <property type="match status" value="1"/>
</dbReference>
<evidence type="ECO:0000256" key="3">
    <source>
        <dbReference type="RuleBase" id="RU000363"/>
    </source>
</evidence>
<sequence length="302" mass="32950">MQTFSNKVAVITGAGSGIGRYLAILLARYGANVAVCEINEAALAETVAMLGDFPIKVSSHLLDVADKAAVEALPGDVISQQGHIDLVFNNAGVTVDSTFEDMSETDWDWVMNINLQAVINSSRAFLPHLKQRPEAALINTSSIFGMIVVERQSVYHTAKFAVRGFTESLAKEFKGSSMQIHCVHPGHIGTNILGNARINKSEESANAFQRLVGKLVGLNDDQEAMAEFFQKNGMHPSRAAQVMLNGVLKKRSRILVGTDAKLMDLCQRLTPMHYETLFPLFMLPLTLLRNKKPLKGLPSISG</sequence>
<dbReference type="GO" id="GO:0016020">
    <property type="term" value="C:membrane"/>
    <property type="evidence" value="ECO:0007669"/>
    <property type="project" value="TreeGrafter"/>
</dbReference>
<dbReference type="InterPro" id="IPR036291">
    <property type="entry name" value="NAD(P)-bd_dom_sf"/>
</dbReference>
<dbReference type="PANTHER" id="PTHR44196:SF1">
    <property type="entry name" value="DEHYDROGENASE_REDUCTASE SDR FAMILY MEMBER 7B"/>
    <property type="match status" value="1"/>
</dbReference>
<comment type="caution">
    <text evidence="4">The sequence shown here is derived from an EMBL/GenBank/DDBJ whole genome shotgun (WGS) entry which is preliminary data.</text>
</comment>